<feature type="coiled-coil region" evidence="7">
    <location>
        <begin position="109"/>
        <end position="152"/>
    </location>
</feature>
<keyword evidence="2" id="KW-0132">Cell division</keyword>
<accession>A0AAF5HZ96</accession>
<evidence type="ECO:0000256" key="4">
    <source>
        <dbReference type="ARBA" id="ARBA00022786"/>
    </source>
</evidence>
<dbReference type="InterPro" id="IPR014786">
    <property type="entry name" value="ANAPC2_C"/>
</dbReference>
<dbReference type="Gene3D" id="3.30.230.130">
    <property type="entry name" value="Cullin, Chain C, Domain 2"/>
    <property type="match status" value="1"/>
</dbReference>
<sequence length="942" mass="109273">RKKILVLISFGIMFTKKATRMRVLNSLSQLSRPLGKVFQQRSMYENPYLTRFKQKCKVSPDHFKQTTGLTGLFVVEYPHRSLKIIYERILRTLDKIPMDSIYRMSTEQIVKSRLQLVNEESDIQTLEQKIGMGQIEEVIEQAEYELQAARAILESKAWEPLPEKPAEEQWRWPAYFSSFCNRNFLLLKNNGIRLPYFFSGWSSMDCGSEDDNNISHQNRINFDSQDLFNYYISCLFCAPPTMGLDDARNLLAGANTELISERLANYLHSLIDKEPLIIMERFIILLDAMEYCVKEVSELVPENKGAEKEMWSVIRGALKSFPCCSALSTLLEKVITLSFYSRSQAKDKKLVTSEVYSDIYKLTLNFFTLFSNKDTLKMEDMISKIIINCADDFIRMSNSHKKMNLLKKHIIRQLARKTGPVFSWLGELNLCNEKEVKLFYQVRAEYFLLTNISDSIFDAIIAYPETGNNIKIIGKFMSKFGVQGREMISKCIIESINKQLLHVGVSTDVILRVYASCVESIKILDNTCVMMHKICKIIKDYIKKRSDTVRSIVNYLINDSGSDWHTKTQQNSAMIVDEEDMAQVNDEFLPSIEENTIKHWQEWNPDPPDAPPGDSRFYRQSADLFNMLVSIYGSKELFVKEYRQLLAERLIEEEFADIDAEKGYLELMKRRFTDGELQNCEVMLKDIKDSRHTDSKLVEKDNVKFTTQVRVISKHFWPKIDYTNFEMPEIFKDAIDKYKNSFEEFRASRTLTYYNTSGMVVMNVELNGVNIDMSVTIVQACVLLVFAEKENYKVSDIVDLLKLPRNMVKKACEYWTCLGYLVPSELNDDDDYSIVKTPINSEKVKKILSNQDQESDEEETNTDDCTIIDSLEQYWNYTRNLIANSSEGIKPERLLQLYKMFNSPSKRGPSLDHVVMLLQRKVKQNILSVENGVYFVVKDNPT</sequence>
<dbReference type="PANTHER" id="PTHR45957">
    <property type="entry name" value="ANAPHASE-PROMOTING COMPLEX SUBUNIT 2"/>
    <property type="match status" value="1"/>
</dbReference>
<proteinExistence type="inferred from homology"/>
<dbReference type="GO" id="GO:0007091">
    <property type="term" value="P:metaphase/anaphase transition of mitotic cell cycle"/>
    <property type="evidence" value="ECO:0007669"/>
    <property type="project" value="TreeGrafter"/>
</dbReference>
<evidence type="ECO:0000256" key="1">
    <source>
        <dbReference type="ARBA" id="ARBA00016068"/>
    </source>
</evidence>
<dbReference type="Pfam" id="PF26557">
    <property type="entry name" value="Cullin_AB"/>
    <property type="match status" value="1"/>
</dbReference>
<dbReference type="GO" id="GO:0051301">
    <property type="term" value="P:cell division"/>
    <property type="evidence" value="ECO:0007669"/>
    <property type="project" value="UniProtKB-KW"/>
</dbReference>
<dbReference type="Proteomes" id="UP000035681">
    <property type="component" value="Unplaced"/>
</dbReference>
<dbReference type="GO" id="GO:0022904">
    <property type="term" value="P:respiratory electron transport chain"/>
    <property type="evidence" value="ECO:0007669"/>
    <property type="project" value="InterPro"/>
</dbReference>
<dbReference type="GO" id="GO:0005680">
    <property type="term" value="C:anaphase-promoting complex"/>
    <property type="evidence" value="ECO:0007669"/>
    <property type="project" value="TreeGrafter"/>
</dbReference>
<dbReference type="InterPro" id="IPR016158">
    <property type="entry name" value="Cullin_homology"/>
</dbReference>
<dbReference type="GO" id="GO:0006511">
    <property type="term" value="P:ubiquitin-dependent protein catabolic process"/>
    <property type="evidence" value="ECO:0007669"/>
    <property type="project" value="InterPro"/>
</dbReference>
<dbReference type="SUPFAM" id="SSF75632">
    <property type="entry name" value="Cullin homology domain"/>
    <property type="match status" value="1"/>
</dbReference>
<dbReference type="WBParaSite" id="TCONS_00004741.p1">
    <property type="protein sequence ID" value="TCONS_00004741.p1"/>
    <property type="gene ID" value="XLOC_002702"/>
</dbReference>
<dbReference type="Gene3D" id="1.20.1310.10">
    <property type="entry name" value="Cullin Repeats"/>
    <property type="match status" value="1"/>
</dbReference>
<keyword evidence="5" id="KW-0131">Cell cycle</keyword>
<dbReference type="InterPro" id="IPR057975">
    <property type="entry name" value="TPR_ANAPC2"/>
</dbReference>
<dbReference type="Pfam" id="PF25773">
    <property type="entry name" value="TPR_ANAPC2"/>
    <property type="match status" value="1"/>
</dbReference>
<dbReference type="InterPro" id="IPR044554">
    <property type="entry name" value="ANAPC2"/>
</dbReference>
<dbReference type="SMART" id="SM01013">
    <property type="entry name" value="APC2"/>
    <property type="match status" value="1"/>
</dbReference>
<dbReference type="AlphaFoldDB" id="A0AAF5HZ96"/>
<comment type="similarity">
    <text evidence="6">Belongs to the cullin family.</text>
</comment>
<reference evidence="10" key="1">
    <citation type="submission" date="2024-02" db="UniProtKB">
        <authorList>
            <consortium name="WormBaseParasite"/>
        </authorList>
    </citation>
    <scope>IDENTIFICATION</scope>
</reference>
<keyword evidence="4" id="KW-0833">Ubl conjugation pathway</keyword>
<evidence type="ECO:0000256" key="3">
    <source>
        <dbReference type="ARBA" id="ARBA00022776"/>
    </source>
</evidence>
<dbReference type="SMART" id="SM00182">
    <property type="entry name" value="CULLIN"/>
    <property type="match status" value="1"/>
</dbReference>
<feature type="domain" description="Cullin family profile" evidence="8">
    <location>
        <begin position="627"/>
        <end position="816"/>
    </location>
</feature>
<dbReference type="InterPro" id="IPR006806">
    <property type="entry name" value="NDUFA5"/>
</dbReference>
<name>A0AAF5HZ96_STRER</name>
<keyword evidence="7" id="KW-0175">Coiled coil</keyword>
<evidence type="ECO:0000256" key="2">
    <source>
        <dbReference type="ARBA" id="ARBA00022618"/>
    </source>
</evidence>
<evidence type="ECO:0000313" key="9">
    <source>
        <dbReference type="Proteomes" id="UP000035681"/>
    </source>
</evidence>
<organism evidence="9 10">
    <name type="scientific">Strongyloides stercoralis</name>
    <name type="common">Threadworm</name>
    <dbReference type="NCBI Taxonomy" id="6248"/>
    <lineage>
        <taxon>Eukaryota</taxon>
        <taxon>Metazoa</taxon>
        <taxon>Ecdysozoa</taxon>
        <taxon>Nematoda</taxon>
        <taxon>Chromadorea</taxon>
        <taxon>Rhabditida</taxon>
        <taxon>Tylenchina</taxon>
        <taxon>Panagrolaimomorpha</taxon>
        <taxon>Strongyloidoidea</taxon>
        <taxon>Strongyloididae</taxon>
        <taxon>Strongyloides</taxon>
    </lineage>
</organism>
<dbReference type="InterPro" id="IPR036317">
    <property type="entry name" value="Cullin_homology_sf"/>
</dbReference>
<evidence type="ECO:0000256" key="5">
    <source>
        <dbReference type="ARBA" id="ARBA00023306"/>
    </source>
</evidence>
<dbReference type="Pfam" id="PF04716">
    <property type="entry name" value="ETC_C1_NDUFA5"/>
    <property type="match status" value="1"/>
</dbReference>
<dbReference type="PROSITE" id="PS50069">
    <property type="entry name" value="CULLIN_2"/>
    <property type="match status" value="1"/>
</dbReference>
<evidence type="ECO:0000256" key="7">
    <source>
        <dbReference type="SAM" id="Coils"/>
    </source>
</evidence>
<evidence type="ECO:0000259" key="8">
    <source>
        <dbReference type="PROSITE" id="PS50069"/>
    </source>
</evidence>
<protein>
    <recommendedName>
        <fullName evidence="1">Anaphase-promoting complex subunit 2</fullName>
    </recommendedName>
</protein>
<keyword evidence="9" id="KW-1185">Reference proteome</keyword>
<dbReference type="InterPro" id="IPR059120">
    <property type="entry name" value="Cullin-like_AB"/>
</dbReference>
<evidence type="ECO:0000313" key="10">
    <source>
        <dbReference type="WBParaSite" id="TCONS_00004741.p1"/>
    </source>
</evidence>
<keyword evidence="3" id="KW-0498">Mitosis</keyword>
<dbReference type="GO" id="GO:0070979">
    <property type="term" value="P:protein K11-linked ubiquitination"/>
    <property type="evidence" value="ECO:0007669"/>
    <property type="project" value="TreeGrafter"/>
</dbReference>
<dbReference type="GO" id="GO:0031625">
    <property type="term" value="F:ubiquitin protein ligase binding"/>
    <property type="evidence" value="ECO:0007669"/>
    <property type="project" value="InterPro"/>
</dbReference>
<evidence type="ECO:0000256" key="6">
    <source>
        <dbReference type="PROSITE-ProRule" id="PRU00330"/>
    </source>
</evidence>
<dbReference type="PANTHER" id="PTHR45957:SF1">
    <property type="entry name" value="ANAPHASE-PROMOTING COMPLEX SUBUNIT 2"/>
    <property type="match status" value="1"/>
</dbReference>